<dbReference type="AlphaFoldDB" id="A0A0J6CU99"/>
<keyword evidence="2 7" id="KW-0597">Phosphoprotein</keyword>
<evidence type="ECO:0000256" key="2">
    <source>
        <dbReference type="ARBA" id="ARBA00022553"/>
    </source>
</evidence>
<keyword evidence="6" id="KW-0804">Transcription</keyword>
<evidence type="ECO:0000256" key="7">
    <source>
        <dbReference type="PROSITE-ProRule" id="PRU00169"/>
    </source>
</evidence>
<evidence type="ECO:0008006" key="13">
    <source>
        <dbReference type="Google" id="ProtNLM"/>
    </source>
</evidence>
<feature type="DNA-binding region" description="OmpR/PhoB-type" evidence="8">
    <location>
        <begin position="126"/>
        <end position="224"/>
    </location>
</feature>
<sequence>MERILVVDDEEEIVDILAEFLTEEGYLVDIAFDGAQAIEKVKSKSYDLILLDIMMPNIDGITVCKEIRLIANVTILFLTAKTGSRNQIEGLSEGADDYIEKPFSVHQILARIKAHIRREKRSKIQNNYKMFKGLSIDSVGHQVFYHGEKLTLTKSEFIIIDILTNRPGQVFSKEQIYETIWGIDAIGDSSSITEHVRNIRTKLRRIESTSNMIHTVWGVGYKIE</sequence>
<comment type="subcellular location">
    <subcellularLocation>
        <location evidence="1">Cytoplasm</location>
    </subcellularLocation>
</comment>
<dbReference type="InterPro" id="IPR036388">
    <property type="entry name" value="WH-like_DNA-bd_sf"/>
</dbReference>
<dbReference type="InterPro" id="IPR001867">
    <property type="entry name" value="OmpR/PhoB-type_DNA-bd"/>
</dbReference>
<evidence type="ECO:0000256" key="3">
    <source>
        <dbReference type="ARBA" id="ARBA00023012"/>
    </source>
</evidence>
<dbReference type="GO" id="GO:0000976">
    <property type="term" value="F:transcription cis-regulatory region binding"/>
    <property type="evidence" value="ECO:0007669"/>
    <property type="project" value="TreeGrafter"/>
</dbReference>
<evidence type="ECO:0000259" key="10">
    <source>
        <dbReference type="PROSITE" id="PS51755"/>
    </source>
</evidence>
<keyword evidence="3" id="KW-0902">Two-component regulatory system</keyword>
<keyword evidence="12" id="KW-1185">Reference proteome</keyword>
<dbReference type="FunFam" id="3.40.50.2300:FF:000001">
    <property type="entry name" value="DNA-binding response regulator PhoB"/>
    <property type="match status" value="1"/>
</dbReference>
<evidence type="ECO:0000313" key="12">
    <source>
        <dbReference type="Proteomes" id="UP000035996"/>
    </source>
</evidence>
<dbReference type="SMART" id="SM00448">
    <property type="entry name" value="REC"/>
    <property type="match status" value="1"/>
</dbReference>
<dbReference type="GO" id="GO:0032993">
    <property type="term" value="C:protein-DNA complex"/>
    <property type="evidence" value="ECO:0007669"/>
    <property type="project" value="TreeGrafter"/>
</dbReference>
<dbReference type="GO" id="GO:0006355">
    <property type="term" value="P:regulation of DNA-templated transcription"/>
    <property type="evidence" value="ECO:0007669"/>
    <property type="project" value="InterPro"/>
</dbReference>
<dbReference type="SMART" id="SM00862">
    <property type="entry name" value="Trans_reg_C"/>
    <property type="match status" value="1"/>
</dbReference>
<accession>A0A0J6CU99</accession>
<evidence type="ECO:0000256" key="8">
    <source>
        <dbReference type="PROSITE-ProRule" id="PRU01091"/>
    </source>
</evidence>
<evidence type="ECO:0000256" key="1">
    <source>
        <dbReference type="ARBA" id="ARBA00004496"/>
    </source>
</evidence>
<evidence type="ECO:0000256" key="5">
    <source>
        <dbReference type="ARBA" id="ARBA00023125"/>
    </source>
</evidence>
<dbReference type="SUPFAM" id="SSF52172">
    <property type="entry name" value="CheY-like"/>
    <property type="match status" value="1"/>
</dbReference>
<dbReference type="PROSITE" id="PS50110">
    <property type="entry name" value="RESPONSE_REGULATORY"/>
    <property type="match status" value="1"/>
</dbReference>
<dbReference type="InterPro" id="IPR039420">
    <property type="entry name" value="WalR-like"/>
</dbReference>
<dbReference type="Gene3D" id="1.10.10.10">
    <property type="entry name" value="Winged helix-like DNA-binding domain superfamily/Winged helix DNA-binding domain"/>
    <property type="match status" value="1"/>
</dbReference>
<evidence type="ECO:0000256" key="6">
    <source>
        <dbReference type="ARBA" id="ARBA00023163"/>
    </source>
</evidence>
<dbReference type="OrthoDB" id="9790442at2"/>
<dbReference type="GO" id="GO:0000156">
    <property type="term" value="F:phosphorelay response regulator activity"/>
    <property type="evidence" value="ECO:0007669"/>
    <property type="project" value="TreeGrafter"/>
</dbReference>
<evidence type="ECO:0000313" key="11">
    <source>
        <dbReference type="EMBL" id="KMM36768.1"/>
    </source>
</evidence>
<dbReference type="PROSITE" id="PS51755">
    <property type="entry name" value="OMPR_PHOB"/>
    <property type="match status" value="1"/>
</dbReference>
<dbReference type="Pfam" id="PF00486">
    <property type="entry name" value="Trans_reg_C"/>
    <property type="match status" value="1"/>
</dbReference>
<feature type="modified residue" description="4-aspartylphosphate" evidence="7">
    <location>
        <position position="52"/>
    </location>
</feature>
<comment type="caution">
    <text evidence="11">The sequence shown here is derived from an EMBL/GenBank/DDBJ whole genome shotgun (WGS) entry which is preliminary data.</text>
</comment>
<dbReference type="Proteomes" id="UP000035996">
    <property type="component" value="Unassembled WGS sequence"/>
</dbReference>
<dbReference type="PANTHER" id="PTHR48111">
    <property type="entry name" value="REGULATOR OF RPOS"/>
    <property type="match status" value="1"/>
</dbReference>
<dbReference type="Gene3D" id="3.40.50.2300">
    <property type="match status" value="1"/>
</dbReference>
<dbReference type="EMBL" id="LELK01000004">
    <property type="protein sequence ID" value="KMM36768.1"/>
    <property type="molecule type" value="Genomic_DNA"/>
</dbReference>
<feature type="domain" description="Response regulatory" evidence="9">
    <location>
        <begin position="3"/>
        <end position="116"/>
    </location>
</feature>
<name>A0A0J6CU99_9BACL</name>
<evidence type="ECO:0000259" key="9">
    <source>
        <dbReference type="PROSITE" id="PS50110"/>
    </source>
</evidence>
<dbReference type="GO" id="GO:0005829">
    <property type="term" value="C:cytosol"/>
    <property type="evidence" value="ECO:0007669"/>
    <property type="project" value="TreeGrafter"/>
</dbReference>
<reference evidence="11" key="1">
    <citation type="submission" date="2015-06" db="EMBL/GenBank/DDBJ databases">
        <authorList>
            <person name="Liu B."/>
            <person name="Wang J."/>
            <person name="Zhu Y."/>
            <person name="Liu G."/>
            <person name="Chen Q."/>
            <person name="Zheng C."/>
            <person name="Che J."/>
            <person name="Ge C."/>
            <person name="Shi H."/>
            <person name="Pan Z."/>
            <person name="Liu X."/>
        </authorList>
    </citation>
    <scope>NUCLEOTIDE SEQUENCE [LARGE SCALE GENOMIC DNA]</scope>
    <source>
        <strain evidence="11">DSM 16346</strain>
    </source>
</reference>
<dbReference type="CDD" id="cd00383">
    <property type="entry name" value="trans_reg_C"/>
    <property type="match status" value="1"/>
</dbReference>
<dbReference type="RefSeq" id="WP_048311479.1">
    <property type="nucleotide sequence ID" value="NZ_CP119526.1"/>
</dbReference>
<dbReference type="PATRIC" id="fig|157733.3.peg.550"/>
<dbReference type="PANTHER" id="PTHR48111:SF2">
    <property type="entry name" value="RESPONSE REGULATOR SAER"/>
    <property type="match status" value="1"/>
</dbReference>
<organism evidence="11 12">
    <name type="scientific">Guptibacillus hwajinpoensis</name>
    <dbReference type="NCBI Taxonomy" id="208199"/>
    <lineage>
        <taxon>Bacteria</taxon>
        <taxon>Bacillati</taxon>
        <taxon>Bacillota</taxon>
        <taxon>Bacilli</taxon>
        <taxon>Bacillales</taxon>
        <taxon>Guptibacillaceae</taxon>
        <taxon>Guptibacillus</taxon>
    </lineage>
</organism>
<dbReference type="CDD" id="cd17574">
    <property type="entry name" value="REC_OmpR"/>
    <property type="match status" value="1"/>
</dbReference>
<keyword evidence="4" id="KW-0805">Transcription regulation</keyword>
<feature type="domain" description="OmpR/PhoB-type" evidence="10">
    <location>
        <begin position="126"/>
        <end position="224"/>
    </location>
</feature>
<proteinExistence type="predicted"/>
<dbReference type="FunFam" id="1.10.10.10:FF:000018">
    <property type="entry name" value="DNA-binding response regulator ResD"/>
    <property type="match status" value="1"/>
</dbReference>
<evidence type="ECO:0000256" key="4">
    <source>
        <dbReference type="ARBA" id="ARBA00023015"/>
    </source>
</evidence>
<keyword evidence="5 8" id="KW-0238">DNA-binding</keyword>
<dbReference type="InterPro" id="IPR011006">
    <property type="entry name" value="CheY-like_superfamily"/>
</dbReference>
<dbReference type="InterPro" id="IPR001789">
    <property type="entry name" value="Sig_transdc_resp-reg_receiver"/>
</dbReference>
<dbReference type="STRING" id="157733.AB986_12595"/>
<dbReference type="Pfam" id="PF00072">
    <property type="entry name" value="Response_reg"/>
    <property type="match status" value="1"/>
</dbReference>
<gene>
    <name evidence="11" type="ORF">AB986_12595</name>
</gene>
<protein>
    <recommendedName>
        <fullName evidence="13">Transcriptional regulator</fullName>
    </recommendedName>
</protein>